<accession>A0AAV7RND9</accession>
<dbReference type="Proteomes" id="UP001066276">
    <property type="component" value="Chromosome 5"/>
</dbReference>
<evidence type="ECO:0000313" key="3">
    <source>
        <dbReference type="Proteomes" id="UP001066276"/>
    </source>
</evidence>
<name>A0AAV7RND9_PLEWA</name>
<protein>
    <submittedName>
        <fullName evidence="2">Uncharacterized protein</fullName>
    </submittedName>
</protein>
<keyword evidence="3" id="KW-1185">Reference proteome</keyword>
<evidence type="ECO:0000256" key="1">
    <source>
        <dbReference type="SAM" id="MobiDB-lite"/>
    </source>
</evidence>
<sequence>MALGPDSARRSAVVQARSPANTPTHQPHQRRSLPSSPAPGHGSGTRGGGSLVSHQAPVGALVAAAATCSSQCETSRLKTETGSGT</sequence>
<gene>
    <name evidence="2" type="ORF">NDU88_006284</name>
</gene>
<proteinExistence type="predicted"/>
<dbReference type="EMBL" id="JANPWB010000009">
    <property type="protein sequence ID" value="KAJ1153525.1"/>
    <property type="molecule type" value="Genomic_DNA"/>
</dbReference>
<feature type="region of interest" description="Disordered" evidence="1">
    <location>
        <begin position="1"/>
        <end position="54"/>
    </location>
</feature>
<evidence type="ECO:0000313" key="2">
    <source>
        <dbReference type="EMBL" id="KAJ1153525.1"/>
    </source>
</evidence>
<reference evidence="2" key="1">
    <citation type="journal article" date="2022" name="bioRxiv">
        <title>Sequencing and chromosome-scale assembly of the giantPleurodeles waltlgenome.</title>
        <authorList>
            <person name="Brown T."/>
            <person name="Elewa A."/>
            <person name="Iarovenko S."/>
            <person name="Subramanian E."/>
            <person name="Araus A.J."/>
            <person name="Petzold A."/>
            <person name="Susuki M."/>
            <person name="Suzuki K.-i.T."/>
            <person name="Hayashi T."/>
            <person name="Toyoda A."/>
            <person name="Oliveira C."/>
            <person name="Osipova E."/>
            <person name="Leigh N.D."/>
            <person name="Simon A."/>
            <person name="Yun M.H."/>
        </authorList>
    </citation>
    <scope>NUCLEOTIDE SEQUENCE</scope>
    <source>
        <strain evidence="2">20211129_DDA</strain>
        <tissue evidence="2">Liver</tissue>
    </source>
</reference>
<dbReference type="AlphaFoldDB" id="A0AAV7RND9"/>
<comment type="caution">
    <text evidence="2">The sequence shown here is derived from an EMBL/GenBank/DDBJ whole genome shotgun (WGS) entry which is preliminary data.</text>
</comment>
<organism evidence="2 3">
    <name type="scientific">Pleurodeles waltl</name>
    <name type="common">Iberian ribbed newt</name>
    <dbReference type="NCBI Taxonomy" id="8319"/>
    <lineage>
        <taxon>Eukaryota</taxon>
        <taxon>Metazoa</taxon>
        <taxon>Chordata</taxon>
        <taxon>Craniata</taxon>
        <taxon>Vertebrata</taxon>
        <taxon>Euteleostomi</taxon>
        <taxon>Amphibia</taxon>
        <taxon>Batrachia</taxon>
        <taxon>Caudata</taxon>
        <taxon>Salamandroidea</taxon>
        <taxon>Salamandridae</taxon>
        <taxon>Pleurodelinae</taxon>
        <taxon>Pleurodeles</taxon>
    </lineage>
</organism>
<feature type="compositionally biased region" description="Gly residues" evidence="1">
    <location>
        <begin position="41"/>
        <end position="50"/>
    </location>
</feature>